<dbReference type="Proteomes" id="UP000789366">
    <property type="component" value="Unassembled WGS sequence"/>
</dbReference>
<protein>
    <submittedName>
        <fullName evidence="1">1620_t:CDS:1</fullName>
    </submittedName>
</protein>
<accession>A0ACA9P1W8</accession>
<keyword evidence="2" id="KW-1185">Reference proteome</keyword>
<dbReference type="EMBL" id="CAJVPW010019196">
    <property type="protein sequence ID" value="CAG8685533.1"/>
    <property type="molecule type" value="Genomic_DNA"/>
</dbReference>
<reference evidence="1" key="1">
    <citation type="submission" date="2021-06" db="EMBL/GenBank/DDBJ databases">
        <authorList>
            <person name="Kallberg Y."/>
            <person name="Tangrot J."/>
            <person name="Rosling A."/>
        </authorList>
    </citation>
    <scope>NUCLEOTIDE SEQUENCE</scope>
    <source>
        <strain evidence="1">28 12/20/2015</strain>
    </source>
</reference>
<proteinExistence type="predicted"/>
<feature type="non-terminal residue" evidence="1">
    <location>
        <position position="1"/>
    </location>
</feature>
<sequence>HPSQVKVKLIVPLLEKDPQKTQQIIKKISQPPKIIQKSGLSENSKRKLMEKLVKPHKYGLVPLKEHQPYSVGGLRERYGMDWQQKQKIEQQLTGKEFHYEEPDQDYEIPLSGEANFLKKEEERFQAWQKVYHPDKPSWNFKENWADYLLERKSMIRLEKQLKGFFKKGYFPANIPK</sequence>
<gene>
    <name evidence="1" type="ORF">SPELUC_LOCUS10398</name>
</gene>
<evidence type="ECO:0000313" key="2">
    <source>
        <dbReference type="Proteomes" id="UP000789366"/>
    </source>
</evidence>
<comment type="caution">
    <text evidence="1">The sequence shown here is derived from an EMBL/GenBank/DDBJ whole genome shotgun (WGS) entry which is preliminary data.</text>
</comment>
<name>A0ACA9P1W8_9GLOM</name>
<evidence type="ECO:0000313" key="1">
    <source>
        <dbReference type="EMBL" id="CAG8685533.1"/>
    </source>
</evidence>
<organism evidence="1 2">
    <name type="scientific">Cetraspora pellucida</name>
    <dbReference type="NCBI Taxonomy" id="1433469"/>
    <lineage>
        <taxon>Eukaryota</taxon>
        <taxon>Fungi</taxon>
        <taxon>Fungi incertae sedis</taxon>
        <taxon>Mucoromycota</taxon>
        <taxon>Glomeromycotina</taxon>
        <taxon>Glomeromycetes</taxon>
        <taxon>Diversisporales</taxon>
        <taxon>Gigasporaceae</taxon>
        <taxon>Cetraspora</taxon>
    </lineage>
</organism>